<evidence type="ECO:0000256" key="9">
    <source>
        <dbReference type="RuleBase" id="RU004019"/>
    </source>
</evidence>
<evidence type="ECO:0000256" key="10">
    <source>
        <dbReference type="SAM" id="MobiDB-lite"/>
    </source>
</evidence>
<feature type="compositionally biased region" description="Basic and acidic residues" evidence="10">
    <location>
        <begin position="563"/>
        <end position="576"/>
    </location>
</feature>
<evidence type="ECO:0000256" key="5">
    <source>
        <dbReference type="ARBA" id="ARBA00023125"/>
    </source>
</evidence>
<dbReference type="AlphaFoldDB" id="Q9EQY3"/>
<dbReference type="InterPro" id="IPR036390">
    <property type="entry name" value="WH_DNA-bd_sf"/>
</dbReference>
<feature type="region of interest" description="Disordered" evidence="10">
    <location>
        <begin position="297"/>
        <end position="360"/>
    </location>
</feature>
<keyword evidence="4" id="KW-0805">Transcription regulation</keyword>
<comment type="similarity">
    <text evidence="2 9">Belongs to the ETS family.</text>
</comment>
<feature type="compositionally biased region" description="Polar residues" evidence="10">
    <location>
        <begin position="322"/>
        <end position="334"/>
    </location>
</feature>
<proteinExistence type="evidence at transcript level"/>
<keyword evidence="8 9" id="KW-0539">Nucleus</keyword>
<dbReference type="Pfam" id="PF00178">
    <property type="entry name" value="Ets"/>
    <property type="match status" value="1"/>
</dbReference>
<dbReference type="PROSITE" id="PS50061">
    <property type="entry name" value="ETS_DOMAIN_3"/>
    <property type="match status" value="1"/>
</dbReference>
<organism evidence="12">
    <name type="scientific">Rattus norvegicus</name>
    <name type="common">Rat</name>
    <dbReference type="NCBI Taxonomy" id="10116"/>
    <lineage>
        <taxon>Eukaryota</taxon>
        <taxon>Metazoa</taxon>
        <taxon>Chordata</taxon>
        <taxon>Craniata</taxon>
        <taxon>Vertebrata</taxon>
        <taxon>Euteleostomi</taxon>
        <taxon>Mammalia</taxon>
        <taxon>Eutheria</taxon>
        <taxon>Euarchontoglires</taxon>
        <taxon>Glires</taxon>
        <taxon>Rodentia</taxon>
        <taxon>Myomorpha</taxon>
        <taxon>Muroidea</taxon>
        <taxon>Muridae</taxon>
        <taxon>Murinae</taxon>
        <taxon>Rattus</taxon>
    </lineage>
</organism>
<dbReference type="Gene3D" id="1.10.10.10">
    <property type="entry name" value="Winged helix-like DNA-binding domain superfamily/Winged helix DNA-binding domain"/>
    <property type="match status" value="1"/>
</dbReference>
<evidence type="ECO:0000313" key="13">
    <source>
        <dbReference type="EMBL" id="BAB62174.1"/>
    </source>
</evidence>
<accession>Q9EQY3</accession>
<evidence type="ECO:0000256" key="2">
    <source>
        <dbReference type="ARBA" id="ARBA00005562"/>
    </source>
</evidence>
<keyword evidence="6" id="KW-0010">Activator</keyword>
<dbReference type="PROSITE" id="PS00346">
    <property type="entry name" value="ETS_DOMAIN_2"/>
    <property type="match status" value="1"/>
</dbReference>
<dbReference type="SMART" id="SM00413">
    <property type="entry name" value="ETS"/>
    <property type="match status" value="1"/>
</dbReference>
<dbReference type="KEGG" id="rno:85424"/>
<keyword evidence="5 9" id="KW-0238">DNA-binding</keyword>
<evidence type="ECO:0000256" key="6">
    <source>
        <dbReference type="ARBA" id="ARBA00023159"/>
    </source>
</evidence>
<gene>
    <name evidence="14" type="primary">Elf1</name>
    <name evidence="12" type="synonym">elf-1</name>
    <name evidence="13" type="synonym">elf1</name>
</gene>
<dbReference type="EMBL" id="AB030215">
    <property type="protein sequence ID" value="BAB20033.1"/>
    <property type="molecule type" value="mRNA"/>
</dbReference>
<dbReference type="InterPro" id="IPR036388">
    <property type="entry name" value="WH-like_DNA-bd_sf"/>
</dbReference>
<dbReference type="iPTMnet" id="Q9EQY3"/>
<dbReference type="PhosphoSitePlus" id="Q9EQY3"/>
<feature type="compositionally biased region" description="Low complexity" evidence="10">
    <location>
        <begin position="304"/>
        <end position="321"/>
    </location>
</feature>
<dbReference type="EMBL" id="AB046531">
    <property type="protein sequence ID" value="BAB62174.1"/>
    <property type="molecule type" value="mRNA"/>
</dbReference>
<dbReference type="Pfam" id="PF12310">
    <property type="entry name" value="Elf-1_N"/>
    <property type="match status" value="1"/>
</dbReference>
<dbReference type="SUPFAM" id="SSF46785">
    <property type="entry name" value="Winged helix' DNA-binding domain"/>
    <property type="match status" value="1"/>
</dbReference>
<dbReference type="PANTHER" id="PTHR11849:SF156">
    <property type="entry name" value="ETS-RELATED TRANSCRIPTION FACTOR ELF-1"/>
    <property type="match status" value="1"/>
</dbReference>
<protein>
    <submittedName>
        <fullName evidence="13">Ets-family transcription factor ELF1</fullName>
    </submittedName>
    <submittedName>
        <fullName evidence="12">Transcription factor Elf-1</fullName>
    </submittedName>
</protein>
<dbReference type="InterPro" id="IPR000418">
    <property type="entry name" value="Ets_dom"/>
</dbReference>
<dbReference type="GO" id="GO:0005634">
    <property type="term" value="C:nucleus"/>
    <property type="evidence" value="ECO:0007669"/>
    <property type="project" value="UniProtKB-SubCell"/>
</dbReference>
<dbReference type="InterPro" id="IPR046328">
    <property type="entry name" value="ETS_fam"/>
</dbReference>
<feature type="region of interest" description="Disordered" evidence="10">
    <location>
        <begin position="154"/>
        <end position="200"/>
    </location>
</feature>
<dbReference type="PIR" id="JC7576">
    <property type="entry name" value="JC7576"/>
</dbReference>
<feature type="domain" description="ETS" evidence="11">
    <location>
        <begin position="207"/>
        <end position="289"/>
    </location>
</feature>
<feature type="compositionally biased region" description="Polar residues" evidence="10">
    <location>
        <begin position="154"/>
        <end position="169"/>
    </location>
</feature>
<dbReference type="GO" id="GO:0045944">
    <property type="term" value="P:positive regulation of transcription by RNA polymerase II"/>
    <property type="evidence" value="ECO:0000250"/>
    <property type="project" value="UniProtKB"/>
</dbReference>
<dbReference type="FunFam" id="1.10.10.10:FF:000066">
    <property type="entry name" value="ETS-related transcription factor Elf-2 isoform X1"/>
    <property type="match status" value="1"/>
</dbReference>
<name>Q9EQY3_RAT</name>
<dbReference type="GO" id="GO:0003700">
    <property type="term" value="F:DNA-binding transcription factor activity"/>
    <property type="evidence" value="ECO:0000250"/>
    <property type="project" value="UniProtKB"/>
</dbReference>
<keyword evidence="3" id="KW-0597">Phosphoprotein</keyword>
<dbReference type="UCSC" id="RGD:620697">
    <property type="organism name" value="rat"/>
</dbReference>
<evidence type="ECO:0000256" key="4">
    <source>
        <dbReference type="ARBA" id="ARBA00023015"/>
    </source>
</evidence>
<evidence type="ECO:0000256" key="1">
    <source>
        <dbReference type="ARBA" id="ARBA00004123"/>
    </source>
</evidence>
<dbReference type="CTD" id="1997"/>
<keyword evidence="7" id="KW-0804">Transcription</keyword>
<evidence type="ECO:0000256" key="8">
    <source>
        <dbReference type="ARBA" id="ARBA00023242"/>
    </source>
</evidence>
<dbReference type="RefSeq" id="NP_445972.2">
    <property type="nucleotide sequence ID" value="NM_053520.2"/>
</dbReference>
<dbReference type="PROSITE" id="PS00345">
    <property type="entry name" value="ETS_DOMAIN_1"/>
    <property type="match status" value="1"/>
</dbReference>
<evidence type="ECO:0000259" key="11">
    <source>
        <dbReference type="PROSITE" id="PS50061"/>
    </source>
</evidence>
<dbReference type="PANTHER" id="PTHR11849">
    <property type="entry name" value="ETS"/>
    <property type="match status" value="1"/>
</dbReference>
<dbReference type="PRINTS" id="PR00454">
    <property type="entry name" value="ETSDOMAIN"/>
</dbReference>
<evidence type="ECO:0000313" key="12">
    <source>
        <dbReference type="EMBL" id="BAB20033.1"/>
    </source>
</evidence>
<evidence type="ECO:0000313" key="14">
    <source>
        <dbReference type="RGD" id="620697"/>
    </source>
</evidence>
<evidence type="ECO:0000256" key="7">
    <source>
        <dbReference type="ARBA" id="ARBA00023163"/>
    </source>
</evidence>
<feature type="region of interest" description="Disordered" evidence="10">
    <location>
        <begin position="563"/>
        <end position="584"/>
    </location>
</feature>
<dbReference type="RGD" id="620697">
    <property type="gene designation" value="Elf1"/>
</dbReference>
<dbReference type="AGR" id="RGD:620697"/>
<feature type="compositionally biased region" description="Basic residues" evidence="10">
    <location>
        <begin position="172"/>
        <end position="181"/>
    </location>
</feature>
<comment type="subcellular location">
    <subcellularLocation>
        <location evidence="1 9">Nucleus</location>
    </subcellularLocation>
</comment>
<evidence type="ECO:0000256" key="3">
    <source>
        <dbReference type="ARBA" id="ARBA00022553"/>
    </source>
</evidence>
<reference evidence="13" key="2">
    <citation type="submission" date="2000-07" db="EMBL/GenBank/DDBJ databases">
        <title>Cloning and expression of the rat Elf-1 cDNA.</title>
        <authorList>
            <person name="Honda S."/>
            <person name="Kobayashi T."/>
            <person name="Hino O."/>
        </authorList>
    </citation>
    <scope>NUCLEOTIDE SEQUENCE</scope>
    <source>
        <tissue evidence="13">Spleen</tissue>
    </source>
</reference>
<dbReference type="GeneID" id="85424"/>
<dbReference type="OrthoDB" id="8196042at2759"/>
<reference evidence="12" key="1">
    <citation type="journal article" date="2000" name="Biosci. Biotechnol. Biochem.">
        <title>Polymorphism of transcription factor Elf-1 affecting its regulatory function in transcription.</title>
        <authorList>
            <person name="Nishiyama C."/>
            <person name="Takahashi K."/>
            <person name="Nishiyama M."/>
            <person name="Okumura K."/>
            <person name="Ra C."/>
            <person name="Ohtake Y."/>
            <person name="Yokota T."/>
        </authorList>
    </citation>
    <scope>NUCLEOTIDE SEQUENCE</scope>
</reference>
<dbReference type="GO" id="GO:0043565">
    <property type="term" value="F:sequence-specific DNA binding"/>
    <property type="evidence" value="ECO:0007669"/>
    <property type="project" value="InterPro"/>
</dbReference>
<sequence length="615" mass="66250">MAAVVQQNDLVFDFASNVMEDEQQLGDPAIFPAVIVEHVPGADILNGYAGLACVEEPNDMITESSLDVAEEEIIEDDDDDITLTVEASCHNGDETIETIGAAEALLNMDSPGPVLDEKRINNNIFSSSEDDIVAPITHVSVTLDGIPEVMETQQVQESNADSPGASSPDQPKRKKGRKTKPPRPDSPATTPNISVKKKSKDGKGNTIYLWEFLLALLQDKATCPKYIKWTQREKGIFKLVDSKAVSRLWGKHKNKPDMNYETMGRALRYYYQRGILAKVEGQRLVYQFKEMPKDLIYIDDEGPSSSTESSDQSLSSTTTSSRNQANRTRMSSSPGIKGGATTILKPGNPKVAKPKDTVEVGQPSEVLRTVQPSQAPYPTQLFRTVHVVQPVQAIPEEATITSTMQEEAAGSSVQGIRTIQASTQVPVVVSPGNQQLHTVTLQTVPLTTVIASTDPSSGAGPQKFILQAIPSSQPMTVLKENVLLQSQKPGSPPSIVFSPTPVQQVLTGSVQSLGNGAVSMASPPNFSATAPVVTFSRSSQLAAHPPGTVITSVIKAQETKTPKAEVEKKAEGHLNGDPEEIEQQPQPYVMVVSSSNGFSSQVAITQNELLEPSSF</sequence>
<dbReference type="InterPro" id="IPR022084">
    <property type="entry name" value="TF_Elf_N"/>
</dbReference>